<accession>A0ABW9CJR1</accession>
<comment type="caution">
    <text evidence="1">The sequence shown here is derived from an EMBL/GenBank/DDBJ whole genome shotgun (WGS) entry which is preliminary data.</text>
</comment>
<protein>
    <submittedName>
        <fullName evidence="1">Uncharacterized protein</fullName>
    </submittedName>
</protein>
<organism evidence="1 2">
    <name type="scientific">Caballeronia jiangsuensis</name>
    <dbReference type="NCBI Taxonomy" id="1458357"/>
    <lineage>
        <taxon>Bacteria</taxon>
        <taxon>Pseudomonadati</taxon>
        <taxon>Pseudomonadota</taxon>
        <taxon>Betaproteobacteria</taxon>
        <taxon>Burkholderiales</taxon>
        <taxon>Burkholderiaceae</taxon>
        <taxon>Caballeronia</taxon>
    </lineage>
</organism>
<dbReference type="RefSeq" id="WP_250483437.1">
    <property type="nucleotide sequence ID" value="NZ_JAQQDB010000013.1"/>
</dbReference>
<evidence type="ECO:0000313" key="2">
    <source>
        <dbReference type="Proteomes" id="UP001629462"/>
    </source>
</evidence>
<name>A0ABW9CJR1_9BURK</name>
<dbReference type="EMBL" id="JAQQDB010000013">
    <property type="protein sequence ID" value="MFM0518811.1"/>
    <property type="molecule type" value="Genomic_DNA"/>
</dbReference>
<gene>
    <name evidence="1" type="ORF">PQR08_15410</name>
</gene>
<proteinExistence type="predicted"/>
<sequence>MKELQISVDANGYATLSQSVQISEHCASRARLGFEQICAYPGSMRRDIQNLTAQMILSFH</sequence>
<dbReference type="Proteomes" id="UP001629462">
    <property type="component" value="Unassembled WGS sequence"/>
</dbReference>
<reference evidence="1 2" key="1">
    <citation type="journal article" date="2024" name="Chem. Sci.">
        <title>Discovery of megapolipeptins by genome mining of a Burkholderiales bacteria collection.</title>
        <authorList>
            <person name="Paulo B.S."/>
            <person name="Recchia M.J.J."/>
            <person name="Lee S."/>
            <person name="Fergusson C.H."/>
            <person name="Romanowski S.B."/>
            <person name="Hernandez A."/>
            <person name="Krull N."/>
            <person name="Liu D.Y."/>
            <person name="Cavanagh H."/>
            <person name="Bos A."/>
            <person name="Gray C.A."/>
            <person name="Murphy B.T."/>
            <person name="Linington R.G."/>
            <person name="Eustaquio A.S."/>
        </authorList>
    </citation>
    <scope>NUCLEOTIDE SEQUENCE [LARGE SCALE GENOMIC DNA]</scope>
    <source>
        <strain evidence="1 2">RL17-374-BIF-D</strain>
    </source>
</reference>
<evidence type="ECO:0000313" key="1">
    <source>
        <dbReference type="EMBL" id="MFM0518811.1"/>
    </source>
</evidence>
<keyword evidence="2" id="KW-1185">Reference proteome</keyword>